<accession>A0A7D4BVR8</accession>
<dbReference type="Proteomes" id="UP000503088">
    <property type="component" value="Chromosome"/>
</dbReference>
<dbReference type="EMBL" id="CP048104">
    <property type="protein sequence ID" value="QKG84233.1"/>
    <property type="molecule type" value="Genomic_DNA"/>
</dbReference>
<dbReference type="KEGG" id="kpul:GXN76_06930"/>
<keyword evidence="2" id="KW-1185">Reference proteome</keyword>
<reference evidence="1 2" key="1">
    <citation type="submission" date="2020-01" db="EMBL/GenBank/DDBJ databases">
        <authorList>
            <person name="Gulvik C.A."/>
            <person name="Batra D.G."/>
        </authorList>
    </citation>
    <scope>NUCLEOTIDE SEQUENCE [LARGE SCALE GENOMIC DNA]</scope>
    <source>
        <strain evidence="1 2">W9323</strain>
    </source>
</reference>
<evidence type="ECO:0000313" key="1">
    <source>
        <dbReference type="EMBL" id="QKG84233.1"/>
    </source>
</evidence>
<dbReference type="AlphaFoldDB" id="A0A7D4BVR8"/>
<gene>
    <name evidence="1" type="ORF">GXN76_06930</name>
</gene>
<organism evidence="1 2">
    <name type="scientific">Kroppenstedtia pulmonis</name>
    <dbReference type="NCBI Taxonomy" id="1380685"/>
    <lineage>
        <taxon>Bacteria</taxon>
        <taxon>Bacillati</taxon>
        <taxon>Bacillota</taxon>
        <taxon>Bacilli</taxon>
        <taxon>Bacillales</taxon>
        <taxon>Thermoactinomycetaceae</taxon>
        <taxon>Kroppenstedtia</taxon>
    </lineage>
</organism>
<proteinExistence type="predicted"/>
<protein>
    <submittedName>
        <fullName evidence="1">Uncharacterized protein</fullName>
    </submittedName>
</protein>
<name>A0A7D4BVR8_9BACL</name>
<evidence type="ECO:0000313" key="2">
    <source>
        <dbReference type="Proteomes" id="UP000503088"/>
    </source>
</evidence>
<dbReference type="RefSeq" id="WP_173221736.1">
    <property type="nucleotide sequence ID" value="NZ_CP048104.1"/>
</dbReference>
<sequence length="85" mass="9610">MMGNSDQKLLHEIHVIKDTAENIAGLLTKVCSEQYTKGFLDGQADEAKTTLEMLKKVKSELTEQPPAYLVKCIADLEEFLKNKKR</sequence>